<dbReference type="PANTHER" id="PTHR35175">
    <property type="entry name" value="DUF1289 DOMAIN-CONTAINING PROTEIN"/>
    <property type="match status" value="1"/>
</dbReference>
<dbReference type="InterPro" id="IPR010710">
    <property type="entry name" value="DUF1289"/>
</dbReference>
<proteinExistence type="predicted"/>
<comment type="caution">
    <text evidence="1">The sequence shown here is derived from an EMBL/GenBank/DDBJ whole genome shotgun (WGS) entry which is preliminary data.</text>
</comment>
<reference evidence="1" key="2">
    <citation type="submission" date="2021-01" db="EMBL/GenBank/DDBJ databases">
        <authorList>
            <person name="Kang M."/>
        </authorList>
    </citation>
    <scope>NUCLEOTIDE SEQUENCE</scope>
    <source>
        <strain evidence="1">KACC 17527</strain>
    </source>
</reference>
<dbReference type="AlphaFoldDB" id="A0A934WKS2"/>
<protein>
    <submittedName>
        <fullName evidence="1">DUF1289 domain-containing protein</fullName>
    </submittedName>
</protein>
<gene>
    <name evidence="1" type="ORF">JJB11_02370</name>
</gene>
<reference evidence="1" key="1">
    <citation type="journal article" date="2012" name="J. Microbiol. Biotechnol.">
        <title>Ramlibacter ginsenosidimutans sp. nov., with ginsenoside-converting activity.</title>
        <authorList>
            <person name="Wang L."/>
            <person name="An D.S."/>
            <person name="Kim S.G."/>
            <person name="Jin F.X."/>
            <person name="Kim S.C."/>
            <person name="Lee S.T."/>
            <person name="Im W.T."/>
        </authorList>
    </citation>
    <scope>NUCLEOTIDE SEQUENCE</scope>
    <source>
        <strain evidence="1">KACC 17527</strain>
    </source>
</reference>
<sequence>MRDRAAELEPDAYVPSPCICVCTIDPGTGWCVGCYRTLDEIAAWSGMSDAEKREVWRCLVERVGPA</sequence>
<evidence type="ECO:0000313" key="1">
    <source>
        <dbReference type="EMBL" id="MBK6004925.1"/>
    </source>
</evidence>
<dbReference type="Pfam" id="PF06945">
    <property type="entry name" value="DUF1289"/>
    <property type="match status" value="1"/>
</dbReference>
<keyword evidence="2" id="KW-1185">Reference proteome</keyword>
<dbReference type="PANTHER" id="PTHR35175:SF2">
    <property type="entry name" value="DUF1289 DOMAIN-CONTAINING PROTEIN"/>
    <property type="match status" value="1"/>
</dbReference>
<evidence type="ECO:0000313" key="2">
    <source>
        <dbReference type="Proteomes" id="UP000630528"/>
    </source>
</evidence>
<name>A0A934WKS2_9BURK</name>
<dbReference type="Proteomes" id="UP000630528">
    <property type="component" value="Unassembled WGS sequence"/>
</dbReference>
<organism evidence="1 2">
    <name type="scientific">Ramlibacter ginsenosidimutans</name>
    <dbReference type="NCBI Taxonomy" id="502333"/>
    <lineage>
        <taxon>Bacteria</taxon>
        <taxon>Pseudomonadati</taxon>
        <taxon>Pseudomonadota</taxon>
        <taxon>Betaproteobacteria</taxon>
        <taxon>Burkholderiales</taxon>
        <taxon>Comamonadaceae</taxon>
        <taxon>Ramlibacter</taxon>
    </lineage>
</organism>
<accession>A0A934WKS2</accession>
<dbReference type="EMBL" id="JAEPWM010000001">
    <property type="protein sequence ID" value="MBK6004925.1"/>
    <property type="molecule type" value="Genomic_DNA"/>
</dbReference>